<sequence length="282" mass="30479">MRTSTFIKSIAFIATFSFISCTEEVTTADTTSGLTSDDVSVNAKMDAITGDITLIAENQLDEQSTGKNHISILPDCATVTTVVSGNTWTSTVDFGTTGCQFTNGHGAILRGQIIVSGSTDFTQSPYVWNYSFNNFYYDNILVEGTKTLSRTIQSTTAQTTPHPVVVVDLDLHLTFPNGNEYDRTGTRTWELISGYDTPMVFTDNVYLATGTWTTVGEGTSSVSNVTTPLLFEISCQYRLVAGEIRVARNNHTADVNYGTGACDNNATISIDGGTPYAFTFGN</sequence>
<dbReference type="Proteomes" id="UP000182124">
    <property type="component" value="Unassembled WGS sequence"/>
</dbReference>
<gene>
    <name evidence="1" type="ORF">SAMN02927925_00394</name>
</gene>
<dbReference type="PROSITE" id="PS51257">
    <property type="entry name" value="PROKAR_LIPOPROTEIN"/>
    <property type="match status" value="1"/>
</dbReference>
<evidence type="ECO:0008006" key="3">
    <source>
        <dbReference type="Google" id="ProtNLM"/>
    </source>
</evidence>
<evidence type="ECO:0000313" key="2">
    <source>
        <dbReference type="Proteomes" id="UP000182124"/>
    </source>
</evidence>
<dbReference type="RefSeq" id="WP_023575446.1">
    <property type="nucleotide sequence ID" value="NZ_CBCSBQ010000003.1"/>
</dbReference>
<dbReference type="AlphaFoldDB" id="A0A1G4V809"/>
<name>A0A1G4V809_9FLAO</name>
<dbReference type="STRING" id="329186.SAMN02927925_00394"/>
<proteinExistence type="predicted"/>
<organism evidence="1 2">
    <name type="scientific">Flavobacterium saliperosum</name>
    <dbReference type="NCBI Taxonomy" id="329186"/>
    <lineage>
        <taxon>Bacteria</taxon>
        <taxon>Pseudomonadati</taxon>
        <taxon>Bacteroidota</taxon>
        <taxon>Flavobacteriia</taxon>
        <taxon>Flavobacteriales</taxon>
        <taxon>Flavobacteriaceae</taxon>
        <taxon>Flavobacterium</taxon>
    </lineage>
</organism>
<evidence type="ECO:0000313" key="1">
    <source>
        <dbReference type="EMBL" id="SCX01754.1"/>
    </source>
</evidence>
<reference evidence="1 2" key="1">
    <citation type="submission" date="2016-10" db="EMBL/GenBank/DDBJ databases">
        <authorList>
            <person name="de Groot N.N."/>
        </authorList>
    </citation>
    <scope>NUCLEOTIDE SEQUENCE [LARGE SCALE GENOMIC DNA]</scope>
    <source>
        <strain evidence="1 2">CGMCC 1.3801</strain>
    </source>
</reference>
<dbReference type="EMBL" id="FMTY01000001">
    <property type="protein sequence ID" value="SCX01754.1"/>
    <property type="molecule type" value="Genomic_DNA"/>
</dbReference>
<accession>A0A1G4V809</accession>
<protein>
    <recommendedName>
        <fullName evidence="3">Lipoprotein</fullName>
    </recommendedName>
</protein>
<dbReference type="eggNOG" id="ENOG502ZAI2">
    <property type="taxonomic scope" value="Bacteria"/>
</dbReference>